<feature type="transmembrane region" description="Helical" evidence="7">
    <location>
        <begin position="302"/>
        <end position="321"/>
    </location>
</feature>
<accession>A0AAP9ESJ9</accession>
<keyword evidence="4 7" id="KW-0812">Transmembrane</keyword>
<dbReference type="Proteomes" id="UP000323560">
    <property type="component" value="Chromosome"/>
</dbReference>
<dbReference type="RefSeq" id="WP_148620708.1">
    <property type="nucleotide sequence ID" value="NZ_CP043043.1"/>
</dbReference>
<dbReference type="KEGG" id="gti:FXF46_12390"/>
<dbReference type="GO" id="GO:0016020">
    <property type="term" value="C:membrane"/>
    <property type="evidence" value="ECO:0007669"/>
    <property type="project" value="UniProtKB-SubCell"/>
</dbReference>
<gene>
    <name evidence="9" type="ORF">FXF46_12390</name>
</gene>
<dbReference type="InterPro" id="IPR005829">
    <property type="entry name" value="Sugar_transporter_CS"/>
</dbReference>
<feature type="transmembrane region" description="Helical" evidence="7">
    <location>
        <begin position="328"/>
        <end position="345"/>
    </location>
</feature>
<dbReference type="GO" id="GO:0022857">
    <property type="term" value="F:transmembrane transporter activity"/>
    <property type="evidence" value="ECO:0007669"/>
    <property type="project" value="InterPro"/>
</dbReference>
<feature type="transmembrane region" description="Helical" evidence="7">
    <location>
        <begin position="173"/>
        <end position="191"/>
    </location>
</feature>
<dbReference type="InterPro" id="IPR020846">
    <property type="entry name" value="MFS_dom"/>
</dbReference>
<feature type="transmembrane region" description="Helical" evidence="7">
    <location>
        <begin position="410"/>
        <end position="434"/>
    </location>
</feature>
<feature type="transmembrane region" description="Helical" evidence="7">
    <location>
        <begin position="48"/>
        <end position="73"/>
    </location>
</feature>
<feature type="transmembrane region" description="Helical" evidence="7">
    <location>
        <begin position="85"/>
        <end position="103"/>
    </location>
</feature>
<evidence type="ECO:0000256" key="1">
    <source>
        <dbReference type="ARBA" id="ARBA00004141"/>
    </source>
</evidence>
<keyword evidence="3" id="KW-0813">Transport</keyword>
<dbReference type="PANTHER" id="PTHR23511:SF34">
    <property type="entry name" value="SYNAPTIC VESICLE GLYCOPROTEIN 2"/>
    <property type="match status" value="1"/>
</dbReference>
<sequence length="453" mass="48142">MSSAGARLERLPLSGFHAKLLLIGGAGYAFDGLDSAIIAFVLPTLGSLWSIGGAKLGFIGSATYIGFFFGALAAGTIGDRFGRRIVMMWALALFCIASTFSALMTSYPAFLLCRIVAGIGTGAESAIIAPYLTEFVSARYRGAFTATLSGFFSFGFLTAALMGNFLVPMGHDGWRWAVGLTGAPVLLLLWWRRALPESPRWLESAGHWQAAADVVEGIERRLRDRGYNLPQVRQMPPTDAPSTLSIGQRFAALCLPLHRRSLAVSWIAWFCLTFSYYAVFTWMPSFLMARGMTMTHSFSFSIAIYAAQIPGYFSAAAAVELIGRRTTIAVYLLGSVLSAGLLVISHSDGSVVGAAMLLSLFLNGAYAGLYAYTPELFPTTLRATGNGTASAIGRIGAIVSPVLVGALMPIIGFAGVFALITAVLLVGSTTVLFFGPRTEGLALEALSSQAESH</sequence>
<feature type="transmembrane region" description="Helical" evidence="7">
    <location>
        <begin position="262"/>
        <end position="282"/>
    </location>
</feature>
<keyword evidence="6 7" id="KW-0472">Membrane</keyword>
<dbReference type="PANTHER" id="PTHR23511">
    <property type="entry name" value="SYNAPTIC VESICLE GLYCOPROTEIN 2"/>
    <property type="match status" value="1"/>
</dbReference>
<comment type="similarity">
    <text evidence="2">Belongs to the major facilitator superfamily. Sugar transporter (TC 2.A.1.1) family.</text>
</comment>
<evidence type="ECO:0000313" key="9">
    <source>
        <dbReference type="EMBL" id="QEH96969.1"/>
    </source>
</evidence>
<dbReference type="EMBL" id="CP043043">
    <property type="protein sequence ID" value="QEH96969.1"/>
    <property type="molecule type" value="Genomic_DNA"/>
</dbReference>
<evidence type="ECO:0000256" key="4">
    <source>
        <dbReference type="ARBA" id="ARBA00022692"/>
    </source>
</evidence>
<comment type="subcellular location">
    <subcellularLocation>
        <location evidence="1">Membrane</location>
        <topology evidence="1">Multi-pass membrane protein</topology>
    </subcellularLocation>
</comment>
<feature type="transmembrane region" description="Helical" evidence="7">
    <location>
        <begin position="109"/>
        <end position="132"/>
    </location>
</feature>
<dbReference type="Pfam" id="PF00083">
    <property type="entry name" value="Sugar_tr"/>
    <property type="match status" value="1"/>
</dbReference>
<protein>
    <submittedName>
        <fullName evidence="9">MFS transporter</fullName>
    </submittedName>
</protein>
<evidence type="ECO:0000256" key="2">
    <source>
        <dbReference type="ARBA" id="ARBA00010992"/>
    </source>
</evidence>
<evidence type="ECO:0000256" key="3">
    <source>
        <dbReference type="ARBA" id="ARBA00022448"/>
    </source>
</evidence>
<dbReference type="InterPro" id="IPR036259">
    <property type="entry name" value="MFS_trans_sf"/>
</dbReference>
<dbReference type="AlphaFoldDB" id="A0AAP9ESJ9"/>
<name>A0AAP9ESJ9_GLUTH</name>
<proteinExistence type="inferred from homology"/>
<dbReference type="SUPFAM" id="SSF103473">
    <property type="entry name" value="MFS general substrate transporter"/>
    <property type="match status" value="1"/>
</dbReference>
<dbReference type="Gene3D" id="1.20.1250.20">
    <property type="entry name" value="MFS general substrate transporter like domains"/>
    <property type="match status" value="1"/>
</dbReference>
<reference evidence="9 10" key="1">
    <citation type="submission" date="2019-08" db="EMBL/GenBank/DDBJ databases">
        <title>Gluconobacter frateurii HD924 genome.</title>
        <authorList>
            <person name="Liu Y."/>
            <person name="Zhang P."/>
        </authorList>
    </citation>
    <scope>NUCLEOTIDE SEQUENCE [LARGE SCALE GENOMIC DNA]</scope>
    <source>
        <strain evidence="9 10">HD924</strain>
    </source>
</reference>
<evidence type="ECO:0000313" key="10">
    <source>
        <dbReference type="Proteomes" id="UP000323560"/>
    </source>
</evidence>
<feature type="transmembrane region" description="Helical" evidence="7">
    <location>
        <begin position="144"/>
        <end position="167"/>
    </location>
</feature>
<dbReference type="PROSITE" id="PS00217">
    <property type="entry name" value="SUGAR_TRANSPORT_2"/>
    <property type="match status" value="1"/>
</dbReference>
<evidence type="ECO:0000259" key="8">
    <source>
        <dbReference type="PROSITE" id="PS50850"/>
    </source>
</evidence>
<evidence type="ECO:0000256" key="7">
    <source>
        <dbReference type="SAM" id="Phobius"/>
    </source>
</evidence>
<feature type="transmembrane region" description="Helical" evidence="7">
    <location>
        <begin position="20"/>
        <end position="42"/>
    </location>
</feature>
<evidence type="ECO:0000256" key="5">
    <source>
        <dbReference type="ARBA" id="ARBA00022989"/>
    </source>
</evidence>
<dbReference type="PROSITE" id="PS50850">
    <property type="entry name" value="MFS"/>
    <property type="match status" value="1"/>
</dbReference>
<organism evidence="9 10">
    <name type="scientific">Gluconobacter thailandicus</name>
    <dbReference type="NCBI Taxonomy" id="257438"/>
    <lineage>
        <taxon>Bacteria</taxon>
        <taxon>Pseudomonadati</taxon>
        <taxon>Pseudomonadota</taxon>
        <taxon>Alphaproteobacteria</taxon>
        <taxon>Acetobacterales</taxon>
        <taxon>Acetobacteraceae</taxon>
        <taxon>Gluconobacter</taxon>
    </lineage>
</organism>
<keyword evidence="5 7" id="KW-1133">Transmembrane helix</keyword>
<dbReference type="CDD" id="cd17316">
    <property type="entry name" value="MFS_SV2_like"/>
    <property type="match status" value="1"/>
</dbReference>
<dbReference type="InterPro" id="IPR005828">
    <property type="entry name" value="MFS_sugar_transport-like"/>
</dbReference>
<feature type="transmembrane region" description="Helical" evidence="7">
    <location>
        <begin position="351"/>
        <end position="372"/>
    </location>
</feature>
<evidence type="ECO:0000256" key="6">
    <source>
        <dbReference type="ARBA" id="ARBA00023136"/>
    </source>
</evidence>
<feature type="domain" description="Major facilitator superfamily (MFS) profile" evidence="8">
    <location>
        <begin position="20"/>
        <end position="439"/>
    </location>
</feature>